<protein>
    <recommendedName>
        <fullName evidence="4">DNA polymerase epsilon subunit D</fullName>
    </recommendedName>
    <alternativeName>
        <fullName evidence="5">DNA polymerase II subunit D</fullName>
    </alternativeName>
</protein>
<dbReference type="GO" id="GO:0046982">
    <property type="term" value="F:protein heterodimerization activity"/>
    <property type="evidence" value="ECO:0007669"/>
    <property type="project" value="InterPro"/>
</dbReference>
<dbReference type="CDD" id="cd22928">
    <property type="entry name" value="HFD_POLE3_DPB4"/>
    <property type="match status" value="1"/>
</dbReference>
<evidence type="ECO:0000256" key="6">
    <source>
        <dbReference type="SAM" id="MobiDB-lite"/>
    </source>
</evidence>
<evidence type="ECO:0000256" key="1">
    <source>
        <dbReference type="ARBA" id="ARBA00004123"/>
    </source>
</evidence>
<dbReference type="PANTHER" id="PTHR46172">
    <property type="entry name" value="DNA POLYMERASE EPSILON SUBUNIT 3"/>
    <property type="match status" value="1"/>
</dbReference>
<dbReference type="EMBL" id="JAFEKC020000018">
    <property type="protein sequence ID" value="KAK0509762.1"/>
    <property type="molecule type" value="Genomic_DNA"/>
</dbReference>
<evidence type="ECO:0000256" key="2">
    <source>
        <dbReference type="ARBA" id="ARBA00022705"/>
    </source>
</evidence>
<dbReference type="Gene3D" id="1.10.20.10">
    <property type="entry name" value="Histone, subunit A"/>
    <property type="match status" value="1"/>
</dbReference>
<evidence type="ECO:0000256" key="3">
    <source>
        <dbReference type="ARBA" id="ARBA00023242"/>
    </source>
</evidence>
<dbReference type="AlphaFoldDB" id="A0AA39QV17"/>
<reference evidence="7" key="1">
    <citation type="submission" date="2023-03" db="EMBL/GenBank/DDBJ databases">
        <title>Complete genome of Cladonia borealis.</title>
        <authorList>
            <person name="Park H."/>
        </authorList>
    </citation>
    <scope>NUCLEOTIDE SEQUENCE</scope>
    <source>
        <strain evidence="7">ANT050790</strain>
    </source>
</reference>
<keyword evidence="8" id="KW-1185">Reference proteome</keyword>
<dbReference type="PANTHER" id="PTHR46172:SF1">
    <property type="entry name" value="DNA POLYMERASE EPSILON SUBUNIT 3"/>
    <property type="match status" value="1"/>
</dbReference>
<dbReference type="GO" id="GO:0031507">
    <property type="term" value="P:heterochromatin formation"/>
    <property type="evidence" value="ECO:0007669"/>
    <property type="project" value="TreeGrafter"/>
</dbReference>
<dbReference type="GO" id="GO:0008623">
    <property type="term" value="C:CHRAC"/>
    <property type="evidence" value="ECO:0007669"/>
    <property type="project" value="TreeGrafter"/>
</dbReference>
<dbReference type="SUPFAM" id="SSF47113">
    <property type="entry name" value="Histone-fold"/>
    <property type="match status" value="1"/>
</dbReference>
<feature type="compositionally biased region" description="Acidic residues" evidence="6">
    <location>
        <begin position="145"/>
        <end position="154"/>
    </location>
</feature>
<dbReference type="InterPro" id="IPR009072">
    <property type="entry name" value="Histone-fold"/>
</dbReference>
<proteinExistence type="predicted"/>
<accession>A0AA39QV17</accession>
<keyword evidence="3" id="KW-0539">Nucleus</keyword>
<dbReference type="Proteomes" id="UP001166286">
    <property type="component" value="Unassembled WGS sequence"/>
</dbReference>
<feature type="compositionally biased region" description="Gly residues" evidence="6">
    <location>
        <begin position="292"/>
        <end position="303"/>
    </location>
</feature>
<keyword evidence="2" id="KW-0235">DNA replication</keyword>
<organism evidence="7 8">
    <name type="scientific">Cladonia borealis</name>
    <dbReference type="NCBI Taxonomy" id="184061"/>
    <lineage>
        <taxon>Eukaryota</taxon>
        <taxon>Fungi</taxon>
        <taxon>Dikarya</taxon>
        <taxon>Ascomycota</taxon>
        <taxon>Pezizomycotina</taxon>
        <taxon>Lecanoromycetes</taxon>
        <taxon>OSLEUM clade</taxon>
        <taxon>Lecanoromycetidae</taxon>
        <taxon>Lecanorales</taxon>
        <taxon>Lecanorineae</taxon>
        <taxon>Cladoniaceae</taxon>
        <taxon>Cladonia</taxon>
    </lineage>
</organism>
<evidence type="ECO:0000256" key="4">
    <source>
        <dbReference type="ARBA" id="ARBA00039775"/>
    </source>
</evidence>
<feature type="compositionally biased region" description="Acidic residues" evidence="6">
    <location>
        <begin position="245"/>
        <end position="259"/>
    </location>
</feature>
<feature type="compositionally biased region" description="Low complexity" evidence="6">
    <location>
        <begin position="180"/>
        <end position="189"/>
    </location>
</feature>
<feature type="region of interest" description="Disordered" evidence="6">
    <location>
        <begin position="121"/>
        <end position="303"/>
    </location>
</feature>
<dbReference type="GO" id="GO:0031490">
    <property type="term" value="F:chromatin DNA binding"/>
    <property type="evidence" value="ECO:0007669"/>
    <property type="project" value="TreeGrafter"/>
</dbReference>
<evidence type="ECO:0000313" key="7">
    <source>
        <dbReference type="EMBL" id="KAK0509762.1"/>
    </source>
</evidence>
<feature type="compositionally biased region" description="Basic and acidic residues" evidence="6">
    <location>
        <begin position="200"/>
        <end position="210"/>
    </location>
</feature>
<name>A0AA39QV17_9LECA</name>
<feature type="region of interest" description="Disordered" evidence="6">
    <location>
        <begin position="1"/>
        <end position="34"/>
    </location>
</feature>
<evidence type="ECO:0000313" key="8">
    <source>
        <dbReference type="Proteomes" id="UP001166286"/>
    </source>
</evidence>
<dbReference type="GO" id="GO:0008622">
    <property type="term" value="C:epsilon DNA polymerase complex"/>
    <property type="evidence" value="ECO:0007669"/>
    <property type="project" value="TreeGrafter"/>
</dbReference>
<sequence length="303" mass="32318">MPPRKSNVSQASPTDDGGTPVKEREGTNIEDLSLPRTMVQRLAKGVLPPNTSLHKDAILALSKGATVFINYLAQAANEANATTTSRKNIPPGAVLEALHDLEFEDFIPRVEAELRKYNETQTGKRNEYRKKVKEGKMGGGGKGEDGDEGAEGEGEGGGRAAKRVRRGSVEKGEGDGGDESGLLGQQLGVGVVGDGDGEGDGYRQRIRVEEGGDEDFEGEEEGAEEDGGEEDAGEGYDLRERKEEESEEEEEEDDEDTYPDEGRRLSSIEAEAEALEMGGREVGSGEEEEEGSGSGSGSGEESY</sequence>
<feature type="compositionally biased region" description="Acidic residues" evidence="6">
    <location>
        <begin position="211"/>
        <end position="234"/>
    </location>
</feature>
<gene>
    <name evidence="7" type="ORF">JMJ35_008156</name>
</gene>
<dbReference type="GO" id="GO:0006272">
    <property type="term" value="P:leading strand elongation"/>
    <property type="evidence" value="ECO:0007669"/>
    <property type="project" value="TreeGrafter"/>
</dbReference>
<evidence type="ECO:0000256" key="5">
    <source>
        <dbReference type="ARBA" id="ARBA00042096"/>
    </source>
</evidence>
<dbReference type="InterPro" id="IPR051377">
    <property type="entry name" value="DNA_Pol-Epsilon_Subunit"/>
</dbReference>
<comment type="subcellular location">
    <subcellularLocation>
        <location evidence="1">Nucleus</location>
    </subcellularLocation>
</comment>
<feature type="compositionally biased region" description="Polar residues" evidence="6">
    <location>
        <begin position="1"/>
        <end position="13"/>
    </location>
</feature>
<comment type="caution">
    <text evidence="7">The sequence shown here is derived from an EMBL/GenBank/DDBJ whole genome shotgun (WGS) entry which is preliminary data.</text>
</comment>
<dbReference type="GO" id="GO:0006974">
    <property type="term" value="P:DNA damage response"/>
    <property type="evidence" value="ECO:0007669"/>
    <property type="project" value="TreeGrafter"/>
</dbReference>